<dbReference type="EMBL" id="AP019831">
    <property type="protein sequence ID" value="BBM46291.1"/>
    <property type="molecule type" value="Genomic_DNA"/>
</dbReference>
<keyword evidence="6" id="KW-0378">Hydrolase</keyword>
<dbReference type="Pfam" id="PF02163">
    <property type="entry name" value="Peptidase_M50"/>
    <property type="match status" value="1"/>
</dbReference>
<dbReference type="PANTHER" id="PTHR42837:SF2">
    <property type="entry name" value="MEMBRANE METALLOPROTEASE ARASP2, CHLOROPLASTIC-RELATED"/>
    <property type="match status" value="1"/>
</dbReference>
<evidence type="ECO:0000256" key="5">
    <source>
        <dbReference type="ARBA" id="ARBA00022692"/>
    </source>
</evidence>
<evidence type="ECO:0000313" key="14">
    <source>
        <dbReference type="Proteomes" id="UP000422644"/>
    </source>
</evidence>
<dbReference type="SMART" id="SM00228">
    <property type="entry name" value="PDZ"/>
    <property type="match status" value="1"/>
</dbReference>
<dbReference type="InterPro" id="IPR001478">
    <property type="entry name" value="PDZ"/>
</dbReference>
<feature type="transmembrane region" description="Helical" evidence="11">
    <location>
        <begin position="377"/>
        <end position="397"/>
    </location>
</feature>
<keyword evidence="10 11" id="KW-0472">Membrane</keyword>
<keyword evidence="5 11" id="KW-0812">Transmembrane</keyword>
<keyword evidence="4" id="KW-0645">Protease</keyword>
<gene>
    <name evidence="13" type="ORF">JMUB3870_2428</name>
</gene>
<dbReference type="OrthoDB" id="9782003at2"/>
<evidence type="ECO:0000256" key="11">
    <source>
        <dbReference type="SAM" id="Phobius"/>
    </source>
</evidence>
<comment type="subcellular location">
    <subcellularLocation>
        <location evidence="2">Membrane</location>
        <topology evidence="2">Multi-pass membrane protein</topology>
    </subcellularLocation>
</comment>
<evidence type="ECO:0000256" key="1">
    <source>
        <dbReference type="ARBA" id="ARBA00001947"/>
    </source>
</evidence>
<sequence length="403" mass="45275">MGIIFTILILGIIVFLHELGHFATAKYFGMPVSEFAIGMGPRIFSVRKGETVYSIRALPLGGFVNIEGMQPEKFDLEGFKKEKTDKIIEELKREQRIKGIKNETEGIGDEEFVNEVSRRLDKVIEKEVKKQENIQKNGFFTKSPFSRFVVLIAGVMMNFISALIALFVLLSITGIMPIKYTAPVVGEIQVNSRAKEKLQINDRILAVNGENVSNWVEMSEKVAKISKNYKNEDVSLKILRNNKEITENVKLTYYGEAKANLLGIQVLPQKTNVGERIKMSFIMFGDYFKLTLDGVRMLVTGKVAMKEMTGPVGLPKIVGQAYGQGGFFALLGIFILISINIGIMNLLPIPALDGGRLIFVIPEFFGIKVNKKIEEKIHMIGMIFLLVLMLVIVFSDVTKYFNK</sequence>
<dbReference type="Proteomes" id="UP000422644">
    <property type="component" value="Chromosome"/>
</dbReference>
<keyword evidence="14" id="KW-1185">Reference proteome</keyword>
<evidence type="ECO:0000259" key="12">
    <source>
        <dbReference type="SMART" id="SM00228"/>
    </source>
</evidence>
<evidence type="ECO:0000256" key="9">
    <source>
        <dbReference type="ARBA" id="ARBA00023049"/>
    </source>
</evidence>
<protein>
    <submittedName>
        <fullName evidence="13">Peptidase M50</fullName>
    </submittedName>
</protein>
<evidence type="ECO:0000256" key="3">
    <source>
        <dbReference type="ARBA" id="ARBA00007931"/>
    </source>
</evidence>
<dbReference type="Gene3D" id="2.30.42.10">
    <property type="match status" value="1"/>
</dbReference>
<dbReference type="GO" id="GO:0004222">
    <property type="term" value="F:metalloendopeptidase activity"/>
    <property type="evidence" value="ECO:0007669"/>
    <property type="project" value="InterPro"/>
</dbReference>
<keyword evidence="8 11" id="KW-1133">Transmembrane helix</keyword>
<organism evidence="13 14">
    <name type="scientific">Leptotrichia trevisanii</name>
    <dbReference type="NCBI Taxonomy" id="109328"/>
    <lineage>
        <taxon>Bacteria</taxon>
        <taxon>Fusobacteriati</taxon>
        <taxon>Fusobacteriota</taxon>
        <taxon>Fusobacteriia</taxon>
        <taxon>Fusobacteriales</taxon>
        <taxon>Leptotrichiaceae</taxon>
        <taxon>Leptotrichia</taxon>
    </lineage>
</organism>
<proteinExistence type="inferred from homology"/>
<dbReference type="RefSeq" id="WP_155283180.1">
    <property type="nucleotide sequence ID" value="NZ_AP019831.1"/>
</dbReference>
<name>A0A510K690_9FUSO</name>
<accession>A0A510K690</accession>
<evidence type="ECO:0000256" key="7">
    <source>
        <dbReference type="ARBA" id="ARBA00022833"/>
    </source>
</evidence>
<evidence type="ECO:0000256" key="2">
    <source>
        <dbReference type="ARBA" id="ARBA00004141"/>
    </source>
</evidence>
<dbReference type="CDD" id="cd06163">
    <property type="entry name" value="S2P-M50_PDZ_RseP-like"/>
    <property type="match status" value="1"/>
</dbReference>
<dbReference type="PANTHER" id="PTHR42837">
    <property type="entry name" value="REGULATOR OF SIGMA-E PROTEASE RSEP"/>
    <property type="match status" value="1"/>
</dbReference>
<evidence type="ECO:0000313" key="13">
    <source>
        <dbReference type="EMBL" id="BBM46291.1"/>
    </source>
</evidence>
<feature type="domain" description="PDZ" evidence="12">
    <location>
        <begin position="166"/>
        <end position="242"/>
    </location>
</feature>
<feature type="transmembrane region" description="Helical" evidence="11">
    <location>
        <begin position="148"/>
        <end position="170"/>
    </location>
</feature>
<dbReference type="GO" id="GO:0016020">
    <property type="term" value="C:membrane"/>
    <property type="evidence" value="ECO:0007669"/>
    <property type="project" value="UniProtKB-SubCell"/>
</dbReference>
<evidence type="ECO:0000256" key="4">
    <source>
        <dbReference type="ARBA" id="ARBA00022670"/>
    </source>
</evidence>
<evidence type="ECO:0000256" key="6">
    <source>
        <dbReference type="ARBA" id="ARBA00022801"/>
    </source>
</evidence>
<keyword evidence="7" id="KW-0862">Zinc</keyword>
<reference evidence="13 14" key="1">
    <citation type="submission" date="2019-07" db="EMBL/GenBank/DDBJ databases">
        <title>Complete Genome Sequence of Leptotrichia trevisanii Strain JMUB3870.</title>
        <authorList>
            <person name="Watanabe S."/>
            <person name="Cui L."/>
        </authorList>
    </citation>
    <scope>NUCLEOTIDE SEQUENCE [LARGE SCALE GENOMIC DNA]</scope>
    <source>
        <strain evidence="13 14">JMUB3870</strain>
    </source>
</reference>
<dbReference type="InterPro" id="IPR036034">
    <property type="entry name" value="PDZ_sf"/>
</dbReference>
<dbReference type="InterPro" id="IPR008915">
    <property type="entry name" value="Peptidase_M50"/>
</dbReference>
<comment type="cofactor">
    <cofactor evidence="1">
        <name>Zn(2+)</name>
        <dbReference type="ChEBI" id="CHEBI:29105"/>
    </cofactor>
</comment>
<dbReference type="AlphaFoldDB" id="A0A510K690"/>
<keyword evidence="9" id="KW-0482">Metalloprotease</keyword>
<evidence type="ECO:0000256" key="10">
    <source>
        <dbReference type="ARBA" id="ARBA00023136"/>
    </source>
</evidence>
<dbReference type="SUPFAM" id="SSF50156">
    <property type="entry name" value="PDZ domain-like"/>
    <property type="match status" value="1"/>
</dbReference>
<comment type="similarity">
    <text evidence="3">Belongs to the peptidase M50B family.</text>
</comment>
<dbReference type="InterPro" id="IPR004387">
    <property type="entry name" value="Pept_M50_Zn"/>
</dbReference>
<evidence type="ECO:0000256" key="8">
    <source>
        <dbReference type="ARBA" id="ARBA00022989"/>
    </source>
</evidence>
<feature type="transmembrane region" description="Helical" evidence="11">
    <location>
        <begin position="326"/>
        <end position="347"/>
    </location>
</feature>
<dbReference type="GO" id="GO:0006508">
    <property type="term" value="P:proteolysis"/>
    <property type="evidence" value="ECO:0007669"/>
    <property type="project" value="UniProtKB-KW"/>
</dbReference>